<dbReference type="eggNOG" id="KOG3352">
    <property type="taxonomic scope" value="Eukaryota"/>
</dbReference>
<dbReference type="OrthoDB" id="10249250at2759"/>
<dbReference type="HOGENOM" id="CLU_2981341_0_0_1"/>
<evidence type="ECO:0000256" key="1">
    <source>
        <dbReference type="ARBA" id="ARBA00022723"/>
    </source>
</evidence>
<organism evidence="5 6">
    <name type="scientific">Helobdella robusta</name>
    <name type="common">Californian leech</name>
    <dbReference type="NCBI Taxonomy" id="6412"/>
    <lineage>
        <taxon>Eukaryota</taxon>
        <taxon>Metazoa</taxon>
        <taxon>Spiralia</taxon>
        <taxon>Lophotrochozoa</taxon>
        <taxon>Annelida</taxon>
        <taxon>Clitellata</taxon>
        <taxon>Hirudinea</taxon>
        <taxon>Rhynchobdellida</taxon>
        <taxon>Glossiphoniidae</taxon>
        <taxon>Helobdella</taxon>
    </lineage>
</organism>
<reference evidence="6" key="1">
    <citation type="submission" date="2012-12" db="EMBL/GenBank/DDBJ databases">
        <authorList>
            <person name="Hellsten U."/>
            <person name="Grimwood J."/>
            <person name="Chapman J.A."/>
            <person name="Shapiro H."/>
            <person name="Aerts A."/>
            <person name="Otillar R.P."/>
            <person name="Terry A.Y."/>
            <person name="Boore J.L."/>
            <person name="Simakov O."/>
            <person name="Marletaz F."/>
            <person name="Cho S.-J."/>
            <person name="Edsinger-Gonzales E."/>
            <person name="Havlak P."/>
            <person name="Kuo D.-H."/>
            <person name="Larsson T."/>
            <person name="Lv J."/>
            <person name="Arendt D."/>
            <person name="Savage R."/>
            <person name="Osoegawa K."/>
            <person name="de Jong P."/>
            <person name="Lindberg D.R."/>
            <person name="Seaver E.C."/>
            <person name="Weisblat D.A."/>
            <person name="Putnam N.H."/>
            <person name="Grigoriev I.V."/>
            <person name="Rokhsar D.S."/>
        </authorList>
    </citation>
    <scope>NUCLEOTIDE SEQUENCE</scope>
</reference>
<dbReference type="PROSITE" id="PS51359">
    <property type="entry name" value="COX5B_2"/>
    <property type="match status" value="1"/>
</dbReference>
<feature type="binding site" evidence="3">
    <location>
        <position position="58"/>
    </location>
    <ligand>
        <name>Zn(2+)</name>
        <dbReference type="ChEBI" id="CHEBI:29105"/>
    </ligand>
</feature>
<dbReference type="InterPro" id="IPR036972">
    <property type="entry name" value="Cyt_c_oxidase_su5b_sf"/>
</dbReference>
<sequence>MPDSLGHSVGAERFELLTRLAGNEDPFEMNVKKRATGTKEEPTLIPSLYDKRLIGCVC</sequence>
<dbReference type="InParanoid" id="T1G486"/>
<keyword evidence="2 3" id="KW-0862">Zinc</keyword>
<evidence type="ECO:0000256" key="3">
    <source>
        <dbReference type="PIRSR" id="PIRSR602124-1"/>
    </source>
</evidence>
<dbReference type="KEGG" id="hro:HELRODRAFT_81076"/>
<dbReference type="EMBL" id="KB096716">
    <property type="protein sequence ID" value="ESO02898.1"/>
    <property type="molecule type" value="Genomic_DNA"/>
</dbReference>
<keyword evidence="1 3" id="KW-0479">Metal-binding</keyword>
<reference evidence="4 6" key="2">
    <citation type="journal article" date="2013" name="Nature">
        <title>Insights into bilaterian evolution from three spiralian genomes.</title>
        <authorList>
            <person name="Simakov O."/>
            <person name="Marletaz F."/>
            <person name="Cho S.J."/>
            <person name="Edsinger-Gonzales E."/>
            <person name="Havlak P."/>
            <person name="Hellsten U."/>
            <person name="Kuo D.H."/>
            <person name="Larsson T."/>
            <person name="Lv J."/>
            <person name="Arendt D."/>
            <person name="Savage R."/>
            <person name="Osoegawa K."/>
            <person name="de Jong P."/>
            <person name="Grimwood J."/>
            <person name="Chapman J.A."/>
            <person name="Shapiro H."/>
            <person name="Aerts A."/>
            <person name="Otillar R.P."/>
            <person name="Terry A.Y."/>
            <person name="Boore J.L."/>
            <person name="Grigoriev I.V."/>
            <person name="Lindberg D.R."/>
            <person name="Seaver E.C."/>
            <person name="Weisblat D.A."/>
            <person name="Putnam N.H."/>
            <person name="Rokhsar D.S."/>
        </authorList>
    </citation>
    <scope>NUCLEOTIDE SEQUENCE</scope>
</reference>
<accession>T1G486</accession>
<dbReference type="PANTHER" id="PTHR10122:SF0">
    <property type="entry name" value="CYTOCHROME C OXIDASE SUBUNIT 5B, ISOFORM A-RELATED"/>
    <property type="match status" value="1"/>
</dbReference>
<dbReference type="PANTHER" id="PTHR10122">
    <property type="entry name" value="CYTOCHROME C OXIDASE SUBUNIT 5B, MITOCHONDRIAL"/>
    <property type="match status" value="1"/>
</dbReference>
<evidence type="ECO:0000313" key="6">
    <source>
        <dbReference type="Proteomes" id="UP000015101"/>
    </source>
</evidence>
<dbReference type="AlphaFoldDB" id="T1G486"/>
<dbReference type="CTD" id="20215884"/>
<dbReference type="GeneID" id="20215884"/>
<dbReference type="GO" id="GO:0005740">
    <property type="term" value="C:mitochondrial envelope"/>
    <property type="evidence" value="ECO:0007669"/>
    <property type="project" value="InterPro"/>
</dbReference>
<evidence type="ECO:0000256" key="2">
    <source>
        <dbReference type="ARBA" id="ARBA00022833"/>
    </source>
</evidence>
<dbReference type="Proteomes" id="UP000015101">
    <property type="component" value="Unassembled WGS sequence"/>
</dbReference>
<feature type="binding site" evidence="3">
    <location>
        <position position="56"/>
    </location>
    <ligand>
        <name>Zn(2+)</name>
        <dbReference type="ChEBI" id="CHEBI:29105"/>
    </ligand>
</feature>
<gene>
    <name evidence="5" type="primary">20215884</name>
    <name evidence="4" type="ORF">HELRODRAFT_81076</name>
</gene>
<dbReference type="Pfam" id="PF01215">
    <property type="entry name" value="COX5B"/>
    <property type="match status" value="1"/>
</dbReference>
<dbReference type="EMBL" id="AMQM01004893">
    <property type="status" value="NOT_ANNOTATED_CDS"/>
    <property type="molecule type" value="Genomic_DNA"/>
</dbReference>
<protein>
    <submittedName>
        <fullName evidence="4 5">Uncharacterized protein</fullName>
    </submittedName>
</protein>
<reference evidence="5" key="3">
    <citation type="submission" date="2015-06" db="UniProtKB">
        <authorList>
            <consortium name="EnsemblMetazoa"/>
        </authorList>
    </citation>
    <scope>IDENTIFICATION</scope>
</reference>
<dbReference type="Gene3D" id="2.60.11.10">
    <property type="entry name" value="Cytochrome c oxidase, subunit Vb"/>
    <property type="match status" value="1"/>
</dbReference>
<dbReference type="RefSeq" id="XP_009019112.1">
    <property type="nucleotide sequence ID" value="XM_009020864.1"/>
</dbReference>
<dbReference type="GO" id="GO:0006123">
    <property type="term" value="P:mitochondrial electron transport, cytochrome c to oxygen"/>
    <property type="evidence" value="ECO:0007669"/>
    <property type="project" value="InterPro"/>
</dbReference>
<evidence type="ECO:0000313" key="4">
    <source>
        <dbReference type="EMBL" id="ESO02898.1"/>
    </source>
</evidence>
<name>T1G486_HELRO</name>
<dbReference type="STRING" id="6412.T1G486"/>
<proteinExistence type="predicted"/>
<dbReference type="GO" id="GO:0045277">
    <property type="term" value="C:respiratory chain complex IV"/>
    <property type="evidence" value="ECO:0007669"/>
    <property type="project" value="InterPro"/>
</dbReference>
<dbReference type="GO" id="GO:0046872">
    <property type="term" value="F:metal ion binding"/>
    <property type="evidence" value="ECO:0007669"/>
    <property type="project" value="UniProtKB-KW"/>
</dbReference>
<keyword evidence="6" id="KW-1185">Reference proteome</keyword>
<dbReference type="EnsemblMetazoa" id="HelroT81076">
    <property type="protein sequence ID" value="HelroP81076"/>
    <property type="gene ID" value="HelroG81076"/>
</dbReference>
<dbReference type="SUPFAM" id="SSF57802">
    <property type="entry name" value="Rubredoxin-like"/>
    <property type="match status" value="1"/>
</dbReference>
<evidence type="ECO:0000313" key="5">
    <source>
        <dbReference type="EnsemblMetazoa" id="HelroP81076"/>
    </source>
</evidence>
<dbReference type="EMBL" id="AMQM01004894">
    <property type="status" value="NOT_ANNOTATED_CDS"/>
    <property type="molecule type" value="Genomic_DNA"/>
</dbReference>
<dbReference type="InterPro" id="IPR002124">
    <property type="entry name" value="Cyt_c_oxidase_su5b"/>
</dbReference>